<protein>
    <recommendedName>
        <fullName evidence="4">Phosphatidylinositol N-acetylglucosaminyltransferase subunit Y</fullName>
    </recommendedName>
</protein>
<dbReference type="Pfam" id="PF15159">
    <property type="entry name" value="PIG-Y"/>
    <property type="match status" value="1"/>
</dbReference>
<keyword evidence="1" id="KW-0472">Membrane</keyword>
<proteinExistence type="predicted"/>
<keyword evidence="1" id="KW-0812">Transmembrane</keyword>
<sequence>MEISPVVHGVIILSVGSLTFLAFFYAAILSNLIPPSQNQFAAAIQNDRYYCFLVPLTLPIIIVAVYFHWLNMKLFKHA</sequence>
<gene>
    <name evidence="2" type="ORF">DCAR_0207478</name>
</gene>
<evidence type="ECO:0000313" key="3">
    <source>
        <dbReference type="Proteomes" id="UP000077755"/>
    </source>
</evidence>
<keyword evidence="1" id="KW-1133">Transmembrane helix</keyword>
<keyword evidence="3" id="KW-1185">Reference proteome</keyword>
<dbReference type="AlphaFoldDB" id="A0AAF1AM40"/>
<dbReference type="InterPro" id="IPR029164">
    <property type="entry name" value="PIG-Y"/>
</dbReference>
<dbReference type="Proteomes" id="UP000077755">
    <property type="component" value="Chromosome 2"/>
</dbReference>
<evidence type="ECO:0000256" key="1">
    <source>
        <dbReference type="SAM" id="Phobius"/>
    </source>
</evidence>
<name>A0AAF1AM40_DAUCS</name>
<feature type="transmembrane region" description="Helical" evidence="1">
    <location>
        <begin position="49"/>
        <end position="69"/>
    </location>
</feature>
<reference evidence="2" key="1">
    <citation type="journal article" date="2016" name="Nat. Genet.">
        <title>A high-quality carrot genome assembly provides new insights into carotenoid accumulation and asterid genome evolution.</title>
        <authorList>
            <person name="Iorizzo M."/>
            <person name="Ellison S."/>
            <person name="Senalik D."/>
            <person name="Zeng P."/>
            <person name="Satapoomin P."/>
            <person name="Huang J."/>
            <person name="Bowman M."/>
            <person name="Iovene M."/>
            <person name="Sanseverino W."/>
            <person name="Cavagnaro P."/>
            <person name="Yildiz M."/>
            <person name="Macko-Podgorni A."/>
            <person name="Moranska E."/>
            <person name="Grzebelus E."/>
            <person name="Grzebelus D."/>
            <person name="Ashrafi H."/>
            <person name="Zheng Z."/>
            <person name="Cheng S."/>
            <person name="Spooner D."/>
            <person name="Van Deynze A."/>
            <person name="Simon P."/>
        </authorList>
    </citation>
    <scope>NUCLEOTIDE SEQUENCE</scope>
    <source>
        <tissue evidence="2">Leaf</tissue>
    </source>
</reference>
<organism evidence="2 3">
    <name type="scientific">Daucus carota subsp. sativus</name>
    <name type="common">Carrot</name>
    <dbReference type="NCBI Taxonomy" id="79200"/>
    <lineage>
        <taxon>Eukaryota</taxon>
        <taxon>Viridiplantae</taxon>
        <taxon>Streptophyta</taxon>
        <taxon>Embryophyta</taxon>
        <taxon>Tracheophyta</taxon>
        <taxon>Spermatophyta</taxon>
        <taxon>Magnoliopsida</taxon>
        <taxon>eudicotyledons</taxon>
        <taxon>Gunneridae</taxon>
        <taxon>Pentapetalae</taxon>
        <taxon>asterids</taxon>
        <taxon>campanulids</taxon>
        <taxon>Apiales</taxon>
        <taxon>Apiaceae</taxon>
        <taxon>Apioideae</taxon>
        <taxon>Scandiceae</taxon>
        <taxon>Daucinae</taxon>
        <taxon>Daucus</taxon>
        <taxon>Daucus sect. Daucus</taxon>
    </lineage>
</organism>
<dbReference type="EMBL" id="CP093344">
    <property type="protein sequence ID" value="WOG88244.1"/>
    <property type="molecule type" value="Genomic_DNA"/>
</dbReference>
<evidence type="ECO:0000313" key="2">
    <source>
        <dbReference type="EMBL" id="WOG88244.1"/>
    </source>
</evidence>
<reference evidence="2" key="2">
    <citation type="submission" date="2022-03" db="EMBL/GenBank/DDBJ databases">
        <title>Draft title - Genomic analysis of global carrot germplasm unveils the trajectory of domestication and the origin of high carotenoid orange carrot.</title>
        <authorList>
            <person name="Iorizzo M."/>
            <person name="Ellison S."/>
            <person name="Senalik D."/>
            <person name="Macko-Podgorni A."/>
            <person name="Grzebelus D."/>
            <person name="Bostan H."/>
            <person name="Rolling W."/>
            <person name="Curaba J."/>
            <person name="Simon P."/>
        </authorList>
    </citation>
    <scope>NUCLEOTIDE SEQUENCE</scope>
    <source>
        <tissue evidence="2">Leaf</tissue>
    </source>
</reference>
<dbReference type="PANTHER" id="PTHR36485:SF1">
    <property type="entry name" value="TRANSMEMBRANE PROTEIN"/>
    <property type="match status" value="1"/>
</dbReference>
<feature type="transmembrane region" description="Helical" evidence="1">
    <location>
        <begin position="6"/>
        <end position="28"/>
    </location>
</feature>
<accession>A0AAF1AM40</accession>
<evidence type="ECO:0008006" key="4">
    <source>
        <dbReference type="Google" id="ProtNLM"/>
    </source>
</evidence>
<dbReference type="PANTHER" id="PTHR36485">
    <property type="entry name" value="OS01G0939000 PROTEIN"/>
    <property type="match status" value="1"/>
</dbReference>